<keyword evidence="3" id="KW-0326">Glycosidase</keyword>
<dbReference type="InterPro" id="IPR035396">
    <property type="entry name" value="Bac_rhamnosid6H"/>
</dbReference>
<dbReference type="OrthoDB" id="6503935at2759"/>
<sequence length="961" mass="107228">MNRAMFGWQCPGQTGRCSSLSRGAEGPDVPEPRGWGVQTTPPALQGPGPDHGVGAVKRPGKTKSIRTPSSYWQRRWPIDRSVCKDLLDDLSLVQSAQFVILAMEITEFGSKWIWHPDWVDSGEGAGQLLHFRKHLDLEDVPQAPVLINVTADTRYKLYVNSAFVQFGPVKGDEDRWFYDTVNIQPYLRRGRNTIAVHVLRFYHATMYATSFARLPIGGLYIRQIADTALDEVPSLGIDTDAAWETALDPSVVLRTDEPYDIFLHIFESVDRSKDAILSWEQAAVVVMHPDGYGVLAPWNLCPRQIPFQTMDPVSFETVHNVRSDIGDDVWARLMTRPATRAGGVVLPAGSVHHVELEAPEYLTALLSLHFRAGSGQGSTVTLTYSECYEDEPFSPPFGRSKGDRRDTTKKIIGPSDRYIVGGPQAATRELGYGERSSEAETLQPFQYRAFRFIALDIEVSPTSSLVIEGFDLVKTTYPLAQLGSVESRGEKWVADLWSISVNTLKNCMHDCYEDCPFYEQMQYPMDTRSSALFTYLVSGDDRLPKQAMLQMKDSFIPSLGMITSRNASSMQKQVIPPFSCYWICMVVDHYEYFADKDFARQMIGVCDAVLQAFADRVDGETGLVRRFSAALWEYTDWTTPWVPNGVPPASIRTGFSTYINCLYSYTLRRMAMLLTWLGRPGVAGEYVERAETINAAVLAHCYDGEFFTDGLAERPVPADEYSLHAQIWAVLSGCVAGDDAARLLTESFARGDPSTQQRPLSKTKARVGRASGTSTEERRFTMYSISFSFYAIRALAAVGSDVYNRHFYDFWGLWRAQVASNLLTWPEDAVNVRSDCHAWGSVPIHELVTEVAGIRPGAPGWAEVHFEPRVSVLRCFEARVPVRSGDETVLLQVKWAPGEGSRDEGPSIVDVELALRAKDGGEIQDGRSVRVKKDLFIYRAMSSFQSGSEYDVSTSGGTGEK</sequence>
<dbReference type="PANTHER" id="PTHR34987">
    <property type="entry name" value="C, PUTATIVE (AFU_ORTHOLOGUE AFUA_3G02880)-RELATED"/>
    <property type="match status" value="1"/>
</dbReference>
<dbReference type="EMBL" id="JAGPXD010000005">
    <property type="protein sequence ID" value="KAH7353461.1"/>
    <property type="molecule type" value="Genomic_DNA"/>
</dbReference>
<feature type="domain" description="Alpha-L-rhamnosidase six-hairpin glycosidase" evidence="2">
    <location>
        <begin position="490"/>
        <end position="702"/>
    </location>
</feature>
<dbReference type="Gene3D" id="2.60.120.260">
    <property type="entry name" value="Galactose-binding domain-like"/>
    <property type="match status" value="1"/>
</dbReference>
<dbReference type="AlphaFoldDB" id="A0A8K0TDH7"/>
<dbReference type="InterPro" id="IPR008928">
    <property type="entry name" value="6-hairpin_glycosidase_sf"/>
</dbReference>
<dbReference type="Proteomes" id="UP000813385">
    <property type="component" value="Unassembled WGS sequence"/>
</dbReference>
<reference evidence="3" key="1">
    <citation type="journal article" date="2021" name="Nat. Commun.">
        <title>Genetic determinants of endophytism in the Arabidopsis root mycobiome.</title>
        <authorList>
            <person name="Mesny F."/>
            <person name="Miyauchi S."/>
            <person name="Thiergart T."/>
            <person name="Pickel B."/>
            <person name="Atanasova L."/>
            <person name="Karlsson M."/>
            <person name="Huettel B."/>
            <person name="Barry K.W."/>
            <person name="Haridas S."/>
            <person name="Chen C."/>
            <person name="Bauer D."/>
            <person name="Andreopoulos W."/>
            <person name="Pangilinan J."/>
            <person name="LaButti K."/>
            <person name="Riley R."/>
            <person name="Lipzen A."/>
            <person name="Clum A."/>
            <person name="Drula E."/>
            <person name="Henrissat B."/>
            <person name="Kohler A."/>
            <person name="Grigoriev I.V."/>
            <person name="Martin F.M."/>
            <person name="Hacquard S."/>
        </authorList>
    </citation>
    <scope>NUCLEOTIDE SEQUENCE</scope>
    <source>
        <strain evidence="3">MPI-CAGE-AT-0016</strain>
    </source>
</reference>
<proteinExistence type="predicted"/>
<keyword evidence="4" id="KW-1185">Reference proteome</keyword>
<evidence type="ECO:0000256" key="1">
    <source>
        <dbReference type="SAM" id="MobiDB-lite"/>
    </source>
</evidence>
<dbReference type="Pfam" id="PF17389">
    <property type="entry name" value="Bac_rhamnosid6H"/>
    <property type="match status" value="1"/>
</dbReference>
<protein>
    <submittedName>
        <fullName evidence="3">Six-hairpin glycosidase-like protein</fullName>
    </submittedName>
</protein>
<dbReference type="Gene3D" id="1.50.10.10">
    <property type="match status" value="1"/>
</dbReference>
<keyword evidence="3" id="KW-0378">Hydrolase</keyword>
<evidence type="ECO:0000313" key="3">
    <source>
        <dbReference type="EMBL" id="KAH7353461.1"/>
    </source>
</evidence>
<dbReference type="PANTHER" id="PTHR34987:SF2">
    <property type="entry name" value="B, PUTATIVE (AFU_ORTHOLOGUE AFUA_7G05040)-RELATED"/>
    <property type="match status" value="1"/>
</dbReference>
<dbReference type="InterPro" id="IPR012341">
    <property type="entry name" value="6hp_glycosidase-like_sf"/>
</dbReference>
<dbReference type="Gene3D" id="2.60.420.10">
    <property type="entry name" value="Maltose phosphorylase, domain 3"/>
    <property type="match status" value="1"/>
</dbReference>
<dbReference type="GO" id="GO:0016798">
    <property type="term" value="F:hydrolase activity, acting on glycosyl bonds"/>
    <property type="evidence" value="ECO:0007669"/>
    <property type="project" value="UniProtKB-KW"/>
</dbReference>
<feature type="region of interest" description="Disordered" evidence="1">
    <location>
        <begin position="17"/>
        <end position="66"/>
    </location>
</feature>
<organism evidence="3 4">
    <name type="scientific">Plectosphaerella cucumerina</name>
    <dbReference type="NCBI Taxonomy" id="40658"/>
    <lineage>
        <taxon>Eukaryota</taxon>
        <taxon>Fungi</taxon>
        <taxon>Dikarya</taxon>
        <taxon>Ascomycota</taxon>
        <taxon>Pezizomycotina</taxon>
        <taxon>Sordariomycetes</taxon>
        <taxon>Hypocreomycetidae</taxon>
        <taxon>Glomerellales</taxon>
        <taxon>Plectosphaerellaceae</taxon>
        <taxon>Plectosphaerella</taxon>
    </lineage>
</organism>
<evidence type="ECO:0000313" key="4">
    <source>
        <dbReference type="Proteomes" id="UP000813385"/>
    </source>
</evidence>
<name>A0A8K0TDH7_9PEZI</name>
<evidence type="ECO:0000259" key="2">
    <source>
        <dbReference type="Pfam" id="PF17389"/>
    </source>
</evidence>
<feature type="region of interest" description="Disordered" evidence="1">
    <location>
        <begin position="751"/>
        <end position="772"/>
    </location>
</feature>
<dbReference type="GO" id="GO:0005975">
    <property type="term" value="P:carbohydrate metabolic process"/>
    <property type="evidence" value="ECO:0007669"/>
    <property type="project" value="InterPro"/>
</dbReference>
<accession>A0A8K0TDH7</accession>
<comment type="caution">
    <text evidence="3">The sequence shown here is derived from an EMBL/GenBank/DDBJ whole genome shotgun (WGS) entry which is preliminary data.</text>
</comment>
<gene>
    <name evidence="3" type="ORF">B0T11DRAFT_300600</name>
</gene>
<dbReference type="SUPFAM" id="SSF48208">
    <property type="entry name" value="Six-hairpin glycosidases"/>
    <property type="match status" value="1"/>
</dbReference>